<sequence length="168" mass="19115">MPVYFIGEDENGCSPIKVGVAKDIGRRQSALQTGNPLELRLLGWITSADDFRTERDLHQRLASRRVRGEWFHIEPTEVLPFLVEAGERGFVAKNADAFEITGYDRDAVPEYLGVWEWADLEIDECCPFCGCLCGMRFQEASQMYYCIQCDALTDFSEPFPDDHHGPDD</sequence>
<proteinExistence type="predicted"/>
<evidence type="ECO:0000313" key="3">
    <source>
        <dbReference type="Proteomes" id="UP000007735"/>
    </source>
</evidence>
<dbReference type="STRING" id="1117943.SFHH103_03355"/>
<evidence type="ECO:0000313" key="2">
    <source>
        <dbReference type="EMBL" id="CCE97847.1"/>
    </source>
</evidence>
<dbReference type="InterPro" id="IPR018306">
    <property type="entry name" value="Phage_T5_Orf172_DNA-bd"/>
</dbReference>
<dbReference type="Proteomes" id="UP000007735">
    <property type="component" value="Chromosome"/>
</dbReference>
<protein>
    <recommendedName>
        <fullName evidence="1">Bacteriophage T5 Orf172 DNA-binding domain-containing protein</fullName>
    </recommendedName>
</protein>
<reference evidence="2 3" key="1">
    <citation type="journal article" date="2012" name="J. Bacteriol.">
        <title>Genome sequence of the soybean symbiont Sinorhizobium fredii HH103.</title>
        <authorList>
            <person name="Weidner S."/>
            <person name="Becker A."/>
            <person name="Bonilla I."/>
            <person name="Jaenicke S."/>
            <person name="Lloret J."/>
            <person name="Margaret I."/>
            <person name="Puhler A."/>
            <person name="Ruiz-Sainz J.E."/>
            <person name="Schneiker-Bekel S."/>
            <person name="Szczepanowski R."/>
            <person name="Vinardell J.M."/>
            <person name="Zehner S."/>
            <person name="Gottfert M."/>
        </authorList>
    </citation>
    <scope>NUCLEOTIDE SEQUENCE [LARGE SCALE GENOMIC DNA]</scope>
    <source>
        <strain evidence="2 3">HH103</strain>
    </source>
</reference>
<dbReference type="Pfam" id="PF13455">
    <property type="entry name" value="MUG113"/>
    <property type="match status" value="1"/>
</dbReference>
<dbReference type="RefSeq" id="WP_014330235.1">
    <property type="nucleotide sequence ID" value="NC_016812.1"/>
</dbReference>
<feature type="domain" description="Bacteriophage T5 Orf172 DNA-binding" evidence="1">
    <location>
        <begin position="10"/>
        <end position="85"/>
    </location>
</feature>
<gene>
    <name evidence="2" type="ordered locus">SFHH103_03355</name>
</gene>
<dbReference type="AlphaFoldDB" id="G9A399"/>
<dbReference type="SMART" id="SM00974">
    <property type="entry name" value="T5orf172"/>
    <property type="match status" value="1"/>
</dbReference>
<dbReference type="HOGENOM" id="CLU_136182_0_0_5"/>
<organism evidence="2 3">
    <name type="scientific">Sinorhizobium fredii (strain HH103)</name>
    <dbReference type="NCBI Taxonomy" id="1117943"/>
    <lineage>
        <taxon>Bacteria</taxon>
        <taxon>Pseudomonadati</taxon>
        <taxon>Pseudomonadota</taxon>
        <taxon>Alphaproteobacteria</taxon>
        <taxon>Hyphomicrobiales</taxon>
        <taxon>Rhizobiaceae</taxon>
        <taxon>Sinorhizobium/Ensifer group</taxon>
        <taxon>Sinorhizobium</taxon>
    </lineage>
</organism>
<dbReference type="EMBL" id="HE616890">
    <property type="protein sequence ID" value="CCE97847.1"/>
    <property type="molecule type" value="Genomic_DNA"/>
</dbReference>
<dbReference type="PATRIC" id="fig|380.5.peg.3553"/>
<dbReference type="KEGG" id="sfh:SFHH103_03355"/>
<accession>G9A399</accession>
<evidence type="ECO:0000259" key="1">
    <source>
        <dbReference type="SMART" id="SM00974"/>
    </source>
</evidence>
<name>G9A399_SINF1</name>
<dbReference type="eggNOG" id="ENOG50312VY">
    <property type="taxonomic scope" value="Bacteria"/>
</dbReference>